<name>A0A317AGG3_9PLEO</name>
<dbReference type="Proteomes" id="UP000245464">
    <property type="component" value="Chromosome 1"/>
</dbReference>
<dbReference type="GO" id="GO:0031213">
    <property type="term" value="C:RSF complex"/>
    <property type="evidence" value="ECO:0007669"/>
    <property type="project" value="InterPro"/>
</dbReference>
<accession>A0A317AGG3</accession>
<comment type="caution">
    <text evidence="1">The sequence shown here is derived from an EMBL/GenBank/DDBJ whole genome shotgun (WGS) entry which is preliminary data.</text>
</comment>
<dbReference type="EMBL" id="NQIK02000001">
    <property type="protein sequence ID" value="KAF7576880.1"/>
    <property type="molecule type" value="Genomic_DNA"/>
</dbReference>
<evidence type="ECO:0000313" key="1">
    <source>
        <dbReference type="EMBL" id="KAF7576880.1"/>
    </source>
</evidence>
<reference evidence="1 2" key="1">
    <citation type="journal article" date="2018" name="BMC Genomics">
        <title>Comparative genomics of the wheat fungal pathogen Pyrenophora tritici-repentis reveals chromosomal variations and genome plasticity.</title>
        <authorList>
            <person name="Moolhuijzen P."/>
            <person name="See P.T."/>
            <person name="Hane J.K."/>
            <person name="Shi G."/>
            <person name="Liu Z."/>
            <person name="Oliver R.P."/>
            <person name="Moffat C.S."/>
        </authorList>
    </citation>
    <scope>NUCLEOTIDE SEQUENCE [LARGE SCALE GENOMIC DNA]</scope>
    <source>
        <strain evidence="1">M4</strain>
    </source>
</reference>
<protein>
    <submittedName>
        <fullName evidence="1">Uncharacterized protein</fullName>
    </submittedName>
</protein>
<dbReference type="InterPro" id="IPR028938">
    <property type="entry name" value="Rsf1-like"/>
</dbReference>
<sequence length="163" mass="18703">MPSRKRAADEMETEVAVEEPSTLQRLRNMWEFANLAQYISLFGDAVKIDKDLDIEELESECLKPQPSEKLAQIGLALLKHVSSHKGLTLEIFDEYTRRQYVAKAPARNPFGTEEEPAKFYDLDVFTKIRVLQQLSVWTLNNPNSIRERMAATDSEQTLWVSSV</sequence>
<dbReference type="RefSeq" id="XP_001931096.2">
    <property type="nucleotide sequence ID" value="XM_001931061.2"/>
</dbReference>
<dbReference type="KEGG" id="ptrr:6338501"/>
<organism evidence="1 2">
    <name type="scientific">Pyrenophora tritici-repentis</name>
    <dbReference type="NCBI Taxonomy" id="45151"/>
    <lineage>
        <taxon>Eukaryota</taxon>
        <taxon>Fungi</taxon>
        <taxon>Dikarya</taxon>
        <taxon>Ascomycota</taxon>
        <taxon>Pezizomycotina</taxon>
        <taxon>Dothideomycetes</taxon>
        <taxon>Pleosporomycetidae</taxon>
        <taxon>Pleosporales</taxon>
        <taxon>Pleosporineae</taxon>
        <taxon>Pleosporaceae</taxon>
        <taxon>Pyrenophora</taxon>
    </lineage>
</organism>
<gene>
    <name evidence="1" type="ORF">PtrM4_011200</name>
</gene>
<dbReference type="GeneID" id="6338501"/>
<dbReference type="AlphaFoldDB" id="A0A317AGG3"/>
<evidence type="ECO:0000313" key="2">
    <source>
        <dbReference type="Proteomes" id="UP000245464"/>
    </source>
</evidence>
<proteinExistence type="predicted"/>
<dbReference type="PANTHER" id="PTHR14296">
    <property type="entry name" value="REMODELING AND SPACING FACTOR 1"/>
    <property type="match status" value="1"/>
</dbReference>
<dbReference type="GO" id="GO:0006355">
    <property type="term" value="P:regulation of DNA-templated transcription"/>
    <property type="evidence" value="ECO:0007669"/>
    <property type="project" value="InterPro"/>
</dbReference>
<dbReference type="PANTHER" id="PTHR14296:SF3">
    <property type="entry name" value="DIKAR, ISOFORM F"/>
    <property type="match status" value="1"/>
</dbReference>